<dbReference type="EMBL" id="SDPQ02000003">
    <property type="protein sequence ID" value="KAA1395480.1"/>
    <property type="molecule type" value="Genomic_DNA"/>
</dbReference>
<keyword evidence="3" id="KW-1185">Reference proteome</keyword>
<evidence type="ECO:0000256" key="1">
    <source>
        <dbReference type="SAM" id="Phobius"/>
    </source>
</evidence>
<name>A0A5M4FC57_9ACTN</name>
<accession>A0A5M4FC57</accession>
<keyword evidence="2" id="KW-0548">Nucleotidyltransferase</keyword>
<keyword evidence="1" id="KW-0472">Membrane</keyword>
<comment type="caution">
    <text evidence="2">The sequence shown here is derived from an EMBL/GenBank/DDBJ whole genome shotgun (WGS) entry which is preliminary data.</text>
</comment>
<gene>
    <name evidence="2" type="ORF">ESP70_015090</name>
</gene>
<dbReference type="Proteomes" id="UP000380867">
    <property type="component" value="Unassembled WGS sequence"/>
</dbReference>
<feature type="transmembrane region" description="Helical" evidence="1">
    <location>
        <begin position="46"/>
        <end position="66"/>
    </location>
</feature>
<proteinExistence type="predicted"/>
<feature type="transmembrane region" description="Helical" evidence="1">
    <location>
        <begin position="102"/>
        <end position="122"/>
    </location>
</feature>
<dbReference type="AlphaFoldDB" id="A0A5M4FC57"/>
<evidence type="ECO:0000313" key="3">
    <source>
        <dbReference type="Proteomes" id="UP000380867"/>
    </source>
</evidence>
<protein>
    <submittedName>
        <fullName evidence="2">Phosphopantetheine adenylyltransferase</fullName>
    </submittedName>
</protein>
<dbReference type="RefSeq" id="WP_149690145.1">
    <property type="nucleotide sequence ID" value="NZ_SDPQ02000003.1"/>
</dbReference>
<keyword evidence="1" id="KW-1133">Transmembrane helix</keyword>
<reference evidence="2" key="1">
    <citation type="submission" date="2019-09" db="EMBL/GenBank/DDBJ databases">
        <authorList>
            <person name="Li J."/>
        </authorList>
    </citation>
    <scope>NUCLEOTIDE SEQUENCE [LARGE SCALE GENOMIC DNA]</scope>
    <source>
        <strain evidence="2">JCM 14732</strain>
    </source>
</reference>
<keyword evidence="2" id="KW-0808">Transferase</keyword>
<feature type="transmembrane region" description="Helical" evidence="1">
    <location>
        <begin position="6"/>
        <end position="25"/>
    </location>
</feature>
<evidence type="ECO:0000313" key="2">
    <source>
        <dbReference type="EMBL" id="KAA1395480.1"/>
    </source>
</evidence>
<feature type="transmembrane region" description="Helical" evidence="1">
    <location>
        <begin position="72"/>
        <end position="90"/>
    </location>
</feature>
<dbReference type="GO" id="GO:0016779">
    <property type="term" value="F:nucleotidyltransferase activity"/>
    <property type="evidence" value="ECO:0007669"/>
    <property type="project" value="UniProtKB-KW"/>
</dbReference>
<keyword evidence="1" id="KW-0812">Transmembrane</keyword>
<organism evidence="2 3">
    <name type="scientific">Aeromicrobium ginsengisoli</name>
    <dbReference type="NCBI Taxonomy" id="363867"/>
    <lineage>
        <taxon>Bacteria</taxon>
        <taxon>Bacillati</taxon>
        <taxon>Actinomycetota</taxon>
        <taxon>Actinomycetes</taxon>
        <taxon>Propionibacteriales</taxon>
        <taxon>Nocardioidaceae</taxon>
        <taxon>Aeromicrobium</taxon>
    </lineage>
</organism>
<sequence length="123" mass="12617">MTVVIAVALVLSGAIHLLPLIGVAGPSRVARMYDVRVDGPDLAVLLVHRAVLFGLLGALLIAAAFVDDLQPYAIGAGLVSDVAFVAVARANPGINAAMQRVVRADVVSIVLLVVAAVSWTAAR</sequence>
<dbReference type="OrthoDB" id="1495227at2"/>